<dbReference type="AlphaFoldDB" id="A0AA89C2G5"/>
<dbReference type="Gene3D" id="3.80.10.10">
    <property type="entry name" value="Ribonuclease Inhibitor"/>
    <property type="match status" value="1"/>
</dbReference>
<comment type="caution">
    <text evidence="3">The sequence shown here is derived from an EMBL/GenBank/DDBJ whole genome shotgun (WGS) entry which is preliminary data.</text>
</comment>
<dbReference type="SUPFAM" id="SSF52047">
    <property type="entry name" value="RNI-like"/>
    <property type="match status" value="1"/>
</dbReference>
<dbReference type="Gene3D" id="1.20.1280.50">
    <property type="match status" value="1"/>
</dbReference>
<dbReference type="Proteomes" id="UP001186944">
    <property type="component" value="Unassembled WGS sequence"/>
</dbReference>
<proteinExistence type="predicted"/>
<dbReference type="InterPro" id="IPR032675">
    <property type="entry name" value="LRR_dom_sf"/>
</dbReference>
<dbReference type="PANTHER" id="PTHR16008:SF6">
    <property type="entry name" value="SI:DKEY-12E7.1"/>
    <property type="match status" value="1"/>
</dbReference>
<evidence type="ECO:0000313" key="4">
    <source>
        <dbReference type="Proteomes" id="UP001186944"/>
    </source>
</evidence>
<dbReference type="GO" id="GO:0031146">
    <property type="term" value="P:SCF-dependent proteasomal ubiquitin-dependent protein catabolic process"/>
    <property type="evidence" value="ECO:0007669"/>
    <property type="project" value="InterPro"/>
</dbReference>
<organism evidence="3 4">
    <name type="scientific">Pinctada imbricata</name>
    <name type="common">Atlantic pearl-oyster</name>
    <name type="synonym">Pinctada martensii</name>
    <dbReference type="NCBI Taxonomy" id="66713"/>
    <lineage>
        <taxon>Eukaryota</taxon>
        <taxon>Metazoa</taxon>
        <taxon>Spiralia</taxon>
        <taxon>Lophotrochozoa</taxon>
        <taxon>Mollusca</taxon>
        <taxon>Bivalvia</taxon>
        <taxon>Autobranchia</taxon>
        <taxon>Pteriomorphia</taxon>
        <taxon>Pterioida</taxon>
        <taxon>Pterioidea</taxon>
        <taxon>Pteriidae</taxon>
        <taxon>Pinctada</taxon>
    </lineage>
</organism>
<evidence type="ECO:0000313" key="3">
    <source>
        <dbReference type="EMBL" id="KAK3096826.1"/>
    </source>
</evidence>
<evidence type="ECO:0000259" key="2">
    <source>
        <dbReference type="PROSITE" id="PS50181"/>
    </source>
</evidence>
<dbReference type="GO" id="GO:0019005">
    <property type="term" value="C:SCF ubiquitin ligase complex"/>
    <property type="evidence" value="ECO:0007669"/>
    <property type="project" value="TreeGrafter"/>
</dbReference>
<gene>
    <name evidence="3" type="ORF">FSP39_003716</name>
</gene>
<dbReference type="GO" id="GO:0000209">
    <property type="term" value="P:protein polyubiquitination"/>
    <property type="evidence" value="ECO:0007669"/>
    <property type="project" value="TreeGrafter"/>
</dbReference>
<reference evidence="3" key="1">
    <citation type="submission" date="2019-08" db="EMBL/GenBank/DDBJ databases">
        <title>The improved chromosome-level genome for the pearl oyster Pinctada fucata martensii using PacBio sequencing and Hi-C.</title>
        <authorList>
            <person name="Zheng Z."/>
        </authorList>
    </citation>
    <scope>NUCLEOTIDE SEQUENCE</scope>
    <source>
        <strain evidence="3">ZZ-2019</strain>
        <tissue evidence="3">Adductor muscle</tissue>
    </source>
</reference>
<feature type="compositionally biased region" description="Basic residues" evidence="1">
    <location>
        <begin position="7"/>
        <end position="21"/>
    </location>
</feature>
<feature type="domain" description="F-box" evidence="2">
    <location>
        <begin position="112"/>
        <end position="158"/>
    </location>
</feature>
<protein>
    <recommendedName>
        <fullName evidence="2">F-box domain-containing protein</fullName>
    </recommendedName>
</protein>
<dbReference type="InterPro" id="IPR039588">
    <property type="entry name" value="FBXO4"/>
</dbReference>
<dbReference type="SUPFAM" id="SSF81383">
    <property type="entry name" value="F-box domain"/>
    <property type="match status" value="1"/>
</dbReference>
<dbReference type="EMBL" id="VSWD01000007">
    <property type="protein sequence ID" value="KAK3096826.1"/>
    <property type="molecule type" value="Genomic_DNA"/>
</dbReference>
<dbReference type="PROSITE" id="PS50181">
    <property type="entry name" value="FBOX"/>
    <property type="match status" value="1"/>
</dbReference>
<accession>A0AA89C2G5</accession>
<dbReference type="PANTHER" id="PTHR16008">
    <property type="entry name" value="F-BOX ONLY PROTEIN 4"/>
    <property type="match status" value="1"/>
</dbReference>
<feature type="region of interest" description="Disordered" evidence="1">
    <location>
        <begin position="1"/>
        <end position="32"/>
    </location>
</feature>
<dbReference type="InterPro" id="IPR001810">
    <property type="entry name" value="F-box_dom"/>
</dbReference>
<dbReference type="InterPro" id="IPR036047">
    <property type="entry name" value="F-box-like_dom_sf"/>
</dbReference>
<dbReference type="Pfam" id="PF12937">
    <property type="entry name" value="F-box-like"/>
    <property type="match status" value="1"/>
</dbReference>
<evidence type="ECO:0000256" key="1">
    <source>
        <dbReference type="SAM" id="MobiDB-lite"/>
    </source>
</evidence>
<name>A0AA89C2G5_PINIB</name>
<keyword evidence="4" id="KW-1185">Reference proteome</keyword>
<sequence length="460" mass="53746">MEGPKRLPGKRQRAKNARANRVKTAPPERKCVTDSEDNIDRLDYPRYCRTVFPLFTNYSDDEVIVSKQKQNERTGIKSSASAPTGRIFKQVQESEKTSSQPVGTSSQTVGTYCTIEELPLECKIKIFSFLTNREKGKCLKVCREWQDIIICPSLWTSIKLWDLSLHCMIEADHPYSDTCFACYKSRVHQFYEFLVELQPRIRKLEFKFDIGKAEDCFKDLLDDVMVNLDMSELKHLEFNWKETPARPFWLESSWYTSSYASVISYQRLRGRMFTYAFDDLTAVISKIKTLVLPFDWNERSVKCLTRLKSLHTLVIEKYLVFQSIPQELLDQVLQGLPNLRRLMLEIWSPSGEGMILYHLSSQSLQYLDISQCRGFYLQSVNLPRLERLQIARPAWNGPLIFRGQLHFPCLYDILVQGSPSLRKINEHYLESNWRRMCYPTLDEALKSICSCKRHKTGWAM</sequence>